<dbReference type="GO" id="GO:0008270">
    <property type="term" value="F:zinc ion binding"/>
    <property type="evidence" value="ECO:0007669"/>
    <property type="project" value="UniProtKB-KW"/>
</dbReference>
<dbReference type="InterPro" id="IPR013083">
    <property type="entry name" value="Znf_RING/FYVE/PHD"/>
</dbReference>
<keyword evidence="7" id="KW-1185">Reference proteome</keyword>
<comment type="caution">
    <text evidence="6">The sequence shown here is derived from an EMBL/GenBank/DDBJ whole genome shotgun (WGS) entry which is preliminary data.</text>
</comment>
<dbReference type="InterPro" id="IPR001841">
    <property type="entry name" value="Znf_RING"/>
</dbReference>
<reference evidence="6 7" key="1">
    <citation type="journal article" date="2021" name="Nat. Commun.">
        <title>Incipient diploidization of the medicinal plant Perilla within 10,000 years.</title>
        <authorList>
            <person name="Zhang Y."/>
            <person name="Shen Q."/>
            <person name="Leng L."/>
            <person name="Zhang D."/>
            <person name="Chen S."/>
            <person name="Shi Y."/>
            <person name="Ning Z."/>
            <person name="Chen S."/>
        </authorList>
    </citation>
    <scope>NUCLEOTIDE SEQUENCE [LARGE SCALE GENOMIC DNA]</scope>
    <source>
        <strain evidence="7">cv. PC099</strain>
    </source>
</reference>
<dbReference type="PANTHER" id="PTHR45969">
    <property type="entry name" value="RING ZINC FINGER PROTEIN-RELATED"/>
    <property type="match status" value="1"/>
</dbReference>
<feature type="domain" description="RING-type" evidence="5">
    <location>
        <begin position="90"/>
        <end position="133"/>
    </location>
</feature>
<dbReference type="GO" id="GO:0016567">
    <property type="term" value="P:protein ubiquitination"/>
    <property type="evidence" value="ECO:0007669"/>
    <property type="project" value="TreeGrafter"/>
</dbReference>
<evidence type="ECO:0000313" key="6">
    <source>
        <dbReference type="EMBL" id="KAH6833939.1"/>
    </source>
</evidence>
<gene>
    <name evidence="6" type="ORF">C2S53_004741</name>
</gene>
<evidence type="ECO:0000256" key="3">
    <source>
        <dbReference type="ARBA" id="ARBA00022833"/>
    </source>
</evidence>
<dbReference type="Proteomes" id="UP001190926">
    <property type="component" value="Unassembled WGS sequence"/>
</dbReference>
<keyword evidence="1" id="KW-0479">Metal-binding</keyword>
<dbReference type="SMART" id="SM00184">
    <property type="entry name" value="RING"/>
    <property type="match status" value="1"/>
</dbReference>
<dbReference type="PROSITE" id="PS50089">
    <property type="entry name" value="ZF_RING_2"/>
    <property type="match status" value="1"/>
</dbReference>
<evidence type="ECO:0000313" key="7">
    <source>
        <dbReference type="Proteomes" id="UP001190926"/>
    </source>
</evidence>
<dbReference type="Pfam" id="PF13639">
    <property type="entry name" value="zf-RING_2"/>
    <property type="match status" value="1"/>
</dbReference>
<dbReference type="PANTHER" id="PTHR45969:SF81">
    <property type="entry name" value="OS08G0157400 PROTEIN"/>
    <property type="match status" value="1"/>
</dbReference>
<dbReference type="SUPFAM" id="SSF57850">
    <property type="entry name" value="RING/U-box"/>
    <property type="match status" value="1"/>
</dbReference>
<evidence type="ECO:0000256" key="1">
    <source>
        <dbReference type="ARBA" id="ARBA00022723"/>
    </source>
</evidence>
<dbReference type="GO" id="GO:0061630">
    <property type="term" value="F:ubiquitin protein ligase activity"/>
    <property type="evidence" value="ECO:0007669"/>
    <property type="project" value="TreeGrafter"/>
</dbReference>
<evidence type="ECO:0000259" key="5">
    <source>
        <dbReference type="PROSITE" id="PS50089"/>
    </source>
</evidence>
<protein>
    <recommendedName>
        <fullName evidence="5">RING-type domain-containing protein</fullName>
    </recommendedName>
</protein>
<dbReference type="AlphaFoldDB" id="A0AAD4JHH7"/>
<dbReference type="EMBL" id="SDAM02000053">
    <property type="protein sequence ID" value="KAH6833939.1"/>
    <property type="molecule type" value="Genomic_DNA"/>
</dbReference>
<accession>A0AAD4JHH7</accession>
<dbReference type="Gene3D" id="3.30.40.10">
    <property type="entry name" value="Zinc/RING finger domain, C3HC4 (zinc finger)"/>
    <property type="match status" value="1"/>
</dbReference>
<keyword evidence="2 4" id="KW-0863">Zinc-finger</keyword>
<sequence>MGFSNYTKSLKNFIISNISLSISQPHTTTTSNNVVEDDELLIHQSTPLVLLPDQFLSRSINRDRLPVVQYSTRSRALNEEHDEDDEYSCCAVCLSGIEAWHNVRELANCIHAFHVECLDSWMDHGHATCPVCRSKLVSGHGGGRDSWRSERMVYLFGEDCAIEDANFSNY</sequence>
<evidence type="ECO:0000256" key="4">
    <source>
        <dbReference type="PROSITE-ProRule" id="PRU00175"/>
    </source>
</evidence>
<name>A0AAD4JHH7_PERFH</name>
<proteinExistence type="predicted"/>
<evidence type="ECO:0000256" key="2">
    <source>
        <dbReference type="ARBA" id="ARBA00022771"/>
    </source>
</evidence>
<organism evidence="6 7">
    <name type="scientific">Perilla frutescens var. hirtella</name>
    <name type="common">Perilla citriodora</name>
    <name type="synonym">Perilla setoyensis</name>
    <dbReference type="NCBI Taxonomy" id="608512"/>
    <lineage>
        <taxon>Eukaryota</taxon>
        <taxon>Viridiplantae</taxon>
        <taxon>Streptophyta</taxon>
        <taxon>Embryophyta</taxon>
        <taxon>Tracheophyta</taxon>
        <taxon>Spermatophyta</taxon>
        <taxon>Magnoliopsida</taxon>
        <taxon>eudicotyledons</taxon>
        <taxon>Gunneridae</taxon>
        <taxon>Pentapetalae</taxon>
        <taxon>asterids</taxon>
        <taxon>lamiids</taxon>
        <taxon>Lamiales</taxon>
        <taxon>Lamiaceae</taxon>
        <taxon>Nepetoideae</taxon>
        <taxon>Elsholtzieae</taxon>
        <taxon>Perilla</taxon>
    </lineage>
</organism>
<keyword evidence="3" id="KW-0862">Zinc</keyword>